<evidence type="ECO:0000256" key="3">
    <source>
        <dbReference type="ARBA" id="ARBA00023163"/>
    </source>
</evidence>
<keyword evidence="2" id="KW-0238">DNA-binding</keyword>
<dbReference type="InterPro" id="IPR009057">
    <property type="entry name" value="Homeodomain-like_sf"/>
</dbReference>
<proteinExistence type="predicted"/>
<dbReference type="GO" id="GO:0003700">
    <property type="term" value="F:DNA-binding transcription factor activity"/>
    <property type="evidence" value="ECO:0007669"/>
    <property type="project" value="InterPro"/>
</dbReference>
<dbReference type="PANTHER" id="PTHR46796:SF12">
    <property type="entry name" value="HTH-TYPE DNA-BINDING TRANSCRIPTIONAL ACTIVATOR EUTR"/>
    <property type="match status" value="1"/>
</dbReference>
<keyword evidence="3" id="KW-0804">Transcription</keyword>
<organism evidence="6 7">
    <name type="scientific">Burkholderia pseudomultivorans</name>
    <dbReference type="NCBI Taxonomy" id="1207504"/>
    <lineage>
        <taxon>Bacteria</taxon>
        <taxon>Pseudomonadati</taxon>
        <taxon>Pseudomonadota</taxon>
        <taxon>Betaproteobacteria</taxon>
        <taxon>Burkholderiales</taxon>
        <taxon>Burkholderiaceae</taxon>
        <taxon>Burkholderia</taxon>
        <taxon>Burkholderia cepacia complex</taxon>
    </lineage>
</organism>
<dbReference type="SMART" id="SM00342">
    <property type="entry name" value="HTH_ARAC"/>
    <property type="match status" value="1"/>
</dbReference>
<evidence type="ECO:0000313" key="7">
    <source>
        <dbReference type="Proteomes" id="UP000062912"/>
    </source>
</evidence>
<dbReference type="Proteomes" id="UP000062912">
    <property type="component" value="Unassembled WGS sequence"/>
</dbReference>
<dbReference type="PANTHER" id="PTHR46796">
    <property type="entry name" value="HTH-TYPE TRANSCRIPTIONAL ACTIVATOR RHAS-RELATED"/>
    <property type="match status" value="1"/>
</dbReference>
<dbReference type="PROSITE" id="PS00041">
    <property type="entry name" value="HTH_ARAC_FAMILY_1"/>
    <property type="match status" value="1"/>
</dbReference>
<evidence type="ECO:0000256" key="4">
    <source>
        <dbReference type="SAM" id="MobiDB-lite"/>
    </source>
</evidence>
<dbReference type="SUPFAM" id="SSF46689">
    <property type="entry name" value="Homeodomain-like"/>
    <property type="match status" value="2"/>
</dbReference>
<evidence type="ECO:0000259" key="5">
    <source>
        <dbReference type="PROSITE" id="PS01124"/>
    </source>
</evidence>
<reference evidence="6 7" key="1">
    <citation type="submission" date="2015-11" db="EMBL/GenBank/DDBJ databases">
        <title>Expanding the genomic diversity of Burkholderia species for the development of highly accurate diagnostics.</title>
        <authorList>
            <person name="Sahl J."/>
            <person name="Keim P."/>
            <person name="Wagner D."/>
        </authorList>
    </citation>
    <scope>NUCLEOTIDE SEQUENCE [LARGE SCALE GENOMIC DNA]</scope>
    <source>
        <strain evidence="6 7">MSMB368WGS</strain>
    </source>
</reference>
<dbReference type="Gene3D" id="1.10.10.60">
    <property type="entry name" value="Homeodomain-like"/>
    <property type="match status" value="1"/>
</dbReference>
<keyword evidence="1" id="KW-0805">Transcription regulation</keyword>
<dbReference type="AlphaFoldDB" id="A0A132E928"/>
<feature type="domain" description="HTH araC/xylS-type" evidence="5">
    <location>
        <begin position="238"/>
        <end position="338"/>
    </location>
</feature>
<dbReference type="EMBL" id="LPJR01000071">
    <property type="protein sequence ID" value="KWF21954.1"/>
    <property type="molecule type" value="Genomic_DNA"/>
</dbReference>
<evidence type="ECO:0000313" key="6">
    <source>
        <dbReference type="EMBL" id="KWF21954.1"/>
    </source>
</evidence>
<comment type="caution">
    <text evidence="6">The sequence shown here is derived from an EMBL/GenBank/DDBJ whole genome shotgun (WGS) entry which is preliminary data.</text>
</comment>
<dbReference type="InterPro" id="IPR018062">
    <property type="entry name" value="HTH_AraC-typ_CS"/>
</dbReference>
<gene>
    <name evidence="6" type="ORF">WT56_27425</name>
</gene>
<dbReference type="InterPro" id="IPR050204">
    <property type="entry name" value="AraC_XylS_family_regulators"/>
</dbReference>
<protein>
    <recommendedName>
        <fullName evidence="5">HTH araC/xylS-type domain-containing protein</fullName>
    </recommendedName>
</protein>
<dbReference type="Pfam" id="PF12833">
    <property type="entry name" value="HTH_18"/>
    <property type="match status" value="1"/>
</dbReference>
<evidence type="ECO:0000256" key="2">
    <source>
        <dbReference type="ARBA" id="ARBA00023125"/>
    </source>
</evidence>
<feature type="region of interest" description="Disordered" evidence="4">
    <location>
        <begin position="1"/>
        <end position="20"/>
    </location>
</feature>
<accession>A0A132E928</accession>
<sequence>MDRDAHRIAEVRRSPGGEARLPDDSLICRTTDFDAARASIAAVFCPYTYDVSAGRRRSPITMHHTPGLRMSVSTLSYGAPIEIRPDTFGTFLLVTRTVSGTATIECGNRRFDGTGGMTAVISPEHPARLLYQENNTQSTIRIERDHLQAVCRQLFDVDVPRRPDFALRLDGPGLRHRWDSLVAYYVHLLREDLPAAARDAMLARAEELLLLTLVTEHDWACRDAVHGRPGAAMPAQIRRAIDYIDAYAAGPLTLQQIAAAAHCSLRSLQRGFATFKGTTPMQYARDARLRHVRARLLEPGPRDSVTDIAIAHGFLHLGEFATAYRKAFGESPSETLRRHR</sequence>
<dbReference type="PROSITE" id="PS01124">
    <property type="entry name" value="HTH_ARAC_FAMILY_2"/>
    <property type="match status" value="1"/>
</dbReference>
<name>A0A132E928_9BURK</name>
<dbReference type="Pfam" id="PF14525">
    <property type="entry name" value="AraC_binding_2"/>
    <property type="match status" value="1"/>
</dbReference>
<evidence type="ECO:0000256" key="1">
    <source>
        <dbReference type="ARBA" id="ARBA00023015"/>
    </source>
</evidence>
<dbReference type="GO" id="GO:0043565">
    <property type="term" value="F:sequence-specific DNA binding"/>
    <property type="evidence" value="ECO:0007669"/>
    <property type="project" value="InterPro"/>
</dbReference>
<dbReference type="InterPro" id="IPR018060">
    <property type="entry name" value="HTH_AraC"/>
</dbReference>
<dbReference type="InterPro" id="IPR035418">
    <property type="entry name" value="AraC-bd_2"/>
</dbReference>